<accession>A0A7E5VZ26</accession>
<comment type="subcellular location">
    <subcellularLocation>
        <location evidence="5">Mitochondrion inner membrane</location>
        <topology evidence="5">Peripheral membrane protein</topology>
        <orientation evidence="5">Matrix side</orientation>
    </subcellularLocation>
</comment>
<feature type="binding site" evidence="5">
    <location>
        <position position="177"/>
    </location>
    <ligand>
        <name>Mg(2+)</name>
        <dbReference type="ChEBI" id="CHEBI:18420"/>
    </ligand>
</feature>
<keyword evidence="5" id="KW-0479">Metal-binding</keyword>
<comment type="catalytic activity">
    <reaction evidence="5">
        <text>a 3-demethylubiquinone + S-adenosyl-L-methionine = a ubiquinone + S-adenosyl-L-homocysteine</text>
        <dbReference type="Rhea" id="RHEA:81215"/>
        <dbReference type="Rhea" id="RHEA-COMP:9565"/>
        <dbReference type="Rhea" id="RHEA-COMP:19654"/>
        <dbReference type="ChEBI" id="CHEBI:16389"/>
        <dbReference type="ChEBI" id="CHEBI:57856"/>
        <dbReference type="ChEBI" id="CHEBI:59789"/>
        <dbReference type="ChEBI" id="CHEBI:231825"/>
    </reaction>
</comment>
<dbReference type="HAMAP" id="MF_00472">
    <property type="entry name" value="UbiG"/>
    <property type="match status" value="1"/>
</dbReference>
<dbReference type="CTD" id="51805"/>
<protein>
    <recommendedName>
        <fullName evidence="5">Ubiquinone biosynthesis O-methyltransferase, mitochondrial</fullName>
    </recommendedName>
    <alternativeName>
        <fullName evidence="5">3-demethylubiquinol 3-O-methyltransferase</fullName>
        <ecNumber evidence="5">2.1.1.64</ecNumber>
    </alternativeName>
    <alternativeName>
        <fullName evidence="5">3-demethylubiquinone 3-O-methyltransferase</fullName>
        <ecNumber evidence="5">2.1.1.-</ecNumber>
    </alternativeName>
    <alternativeName>
        <fullName evidence="5">Polyprenyldihydroxybenzoate methyltransferase</fullName>
        <ecNumber evidence="5">2.1.1.114</ecNumber>
    </alternativeName>
</protein>
<dbReference type="GO" id="GO:0032259">
    <property type="term" value="P:methylation"/>
    <property type="evidence" value="ECO:0007669"/>
    <property type="project" value="UniProtKB-KW"/>
</dbReference>
<dbReference type="CDD" id="cd02440">
    <property type="entry name" value="AdoMet_MTases"/>
    <property type="match status" value="1"/>
</dbReference>
<keyword evidence="2 5" id="KW-0808">Transferase</keyword>
<comment type="function">
    <text evidence="5">O-methyltransferase required for two non-consecutive steps during ubiquinone biosynthesis. Catalyzes the 2 O-methylation of 3,4-dihydroxy-5-(all-trans-polyprenyl)benzoic acid into 4-hydroxy-3-methoxy-5-(all-trans-polyprenyl)benzoic acid. Also catalyzes the last step of ubiquinone biosynthesis by mediating methylation of 3-demethylubiquinone into ubiquinone. Also able to mediate the methylation of 3-demethylubiquinol into ubiquinol.</text>
</comment>
<sequence>MWSYKLSRSVLNGTRNSGIKKLVWCSTQSSAPVADTKRLTHSTIDTSDVELFSKQMKDWWTPDGPMALLHTFNLLRVPFVRDGLVNTSQRDLYPLKDKKILDVGCGGGILSESLARLGASVTGIDASKDLIALAQEHRNVDPKIANNKPDYINCTIEDHAKSVANHYDAVVASEVIEHVNNQELFVKSCIHALKPGGRIFITTPNRTKMSQFFVIFLSENVFNFIPKGAHQYEKFITPNELTFILERNDCHVELTYGILYNPVSRKWDFSTYQHLQYAIQAVKLS</sequence>
<keyword evidence="6" id="KW-1185">Reference proteome</keyword>
<organism evidence="6 7">
    <name type="scientific">Trichoplusia ni</name>
    <name type="common">Cabbage looper</name>
    <dbReference type="NCBI Taxonomy" id="7111"/>
    <lineage>
        <taxon>Eukaryota</taxon>
        <taxon>Metazoa</taxon>
        <taxon>Ecdysozoa</taxon>
        <taxon>Arthropoda</taxon>
        <taxon>Hexapoda</taxon>
        <taxon>Insecta</taxon>
        <taxon>Pterygota</taxon>
        <taxon>Neoptera</taxon>
        <taxon>Endopterygota</taxon>
        <taxon>Lepidoptera</taxon>
        <taxon>Glossata</taxon>
        <taxon>Ditrysia</taxon>
        <taxon>Noctuoidea</taxon>
        <taxon>Noctuidae</taxon>
        <taxon>Plusiinae</taxon>
        <taxon>Trichoplusia</taxon>
    </lineage>
</organism>
<evidence type="ECO:0000256" key="2">
    <source>
        <dbReference type="ARBA" id="ARBA00022679"/>
    </source>
</evidence>
<dbReference type="Proteomes" id="UP000322000">
    <property type="component" value="Chromosome 10"/>
</dbReference>
<dbReference type="NCBIfam" id="TIGR01983">
    <property type="entry name" value="UbiG"/>
    <property type="match status" value="1"/>
</dbReference>
<comment type="catalytic activity">
    <reaction evidence="5">
        <text>a 3-demethylubiquinol + S-adenosyl-L-methionine = a ubiquinol + S-adenosyl-L-homocysteine + H(+)</text>
        <dbReference type="Rhea" id="RHEA:44380"/>
        <dbReference type="Rhea" id="RHEA-COMP:9566"/>
        <dbReference type="Rhea" id="RHEA-COMP:10914"/>
        <dbReference type="ChEBI" id="CHEBI:15378"/>
        <dbReference type="ChEBI" id="CHEBI:17976"/>
        <dbReference type="ChEBI" id="CHEBI:57856"/>
        <dbReference type="ChEBI" id="CHEBI:59789"/>
        <dbReference type="ChEBI" id="CHEBI:84422"/>
        <dbReference type="EC" id="2.1.1.64"/>
    </reaction>
</comment>
<evidence type="ECO:0000256" key="1">
    <source>
        <dbReference type="ARBA" id="ARBA00022603"/>
    </source>
</evidence>
<dbReference type="GO" id="GO:0031314">
    <property type="term" value="C:extrinsic component of mitochondrial inner membrane"/>
    <property type="evidence" value="ECO:0007669"/>
    <property type="project" value="UniProtKB-UniRule"/>
</dbReference>
<feature type="binding site" evidence="5">
    <location>
        <position position="173"/>
    </location>
    <ligand>
        <name>S-adenosyl-L-methionine</name>
        <dbReference type="ChEBI" id="CHEBI:59789"/>
    </ligand>
</feature>
<keyword evidence="7" id="KW-0830">Ubiquinone</keyword>
<proteinExistence type="inferred from homology"/>
<dbReference type="FunCoup" id="A0A7E5VZ26">
    <property type="interactions" value="793"/>
</dbReference>
<dbReference type="KEGG" id="tnl:113497927"/>
<keyword evidence="5" id="KW-0496">Mitochondrion</keyword>
<dbReference type="InParanoid" id="A0A7E5VZ26"/>
<keyword evidence="3 5" id="KW-0831">Ubiquinone biosynthesis</keyword>
<dbReference type="GO" id="GO:0061542">
    <property type="term" value="F:3-demethylubiquinol 3-O-methyltransferase activity"/>
    <property type="evidence" value="ECO:0007669"/>
    <property type="project" value="UniProtKB-UniRule"/>
</dbReference>
<comment type="cofactor">
    <cofactor evidence="5">
        <name>Mg(2+)</name>
        <dbReference type="ChEBI" id="CHEBI:18420"/>
    </cofactor>
</comment>
<dbReference type="PANTHER" id="PTHR43464">
    <property type="entry name" value="METHYLTRANSFERASE"/>
    <property type="match status" value="1"/>
</dbReference>
<dbReference type="EC" id="2.1.1.114" evidence="5"/>
<gene>
    <name evidence="7" type="primary">LOC113497927</name>
    <name evidence="5" type="synonym">coq3</name>
</gene>
<keyword evidence="5" id="KW-0472">Membrane</keyword>
<dbReference type="GO" id="GO:0010420">
    <property type="term" value="F:polyprenyldihydroxybenzoate methyltransferase activity"/>
    <property type="evidence" value="ECO:0007669"/>
    <property type="project" value="UniProtKB-UniRule"/>
</dbReference>
<feature type="binding site" evidence="5">
    <location>
        <position position="76"/>
    </location>
    <ligand>
        <name>S-adenosyl-L-methionine</name>
        <dbReference type="ChEBI" id="CHEBI:59789"/>
    </ligand>
</feature>
<keyword evidence="5" id="KW-0460">Magnesium</keyword>
<comment type="catalytic activity">
    <reaction evidence="5">
        <text>a 3,4-dihydroxy-5-(all-trans-polyprenyl)benzoate + S-adenosyl-L-methionine = a 4-hydroxy-3-methoxy-5-(all-trans-polyprenyl)benzoate + S-adenosyl-L-homocysteine + H(+)</text>
        <dbReference type="Rhea" id="RHEA:44452"/>
        <dbReference type="Rhea" id="RHEA-COMP:10930"/>
        <dbReference type="Rhea" id="RHEA-COMP:10931"/>
        <dbReference type="ChEBI" id="CHEBI:15378"/>
        <dbReference type="ChEBI" id="CHEBI:57856"/>
        <dbReference type="ChEBI" id="CHEBI:59789"/>
        <dbReference type="ChEBI" id="CHEBI:64694"/>
        <dbReference type="ChEBI" id="CHEBI:84443"/>
        <dbReference type="EC" id="2.1.1.114"/>
    </reaction>
</comment>
<dbReference type="InterPro" id="IPR010233">
    <property type="entry name" value="UbiG_MeTrfase"/>
</dbReference>
<feature type="binding site" evidence="5">
    <location>
        <position position="178"/>
    </location>
    <ligand>
        <name>Mg(2+)</name>
        <dbReference type="ChEBI" id="CHEBI:18420"/>
    </ligand>
</feature>
<dbReference type="RefSeq" id="XP_026733542.1">
    <property type="nucleotide sequence ID" value="XM_026877741.1"/>
</dbReference>
<dbReference type="EC" id="2.1.1.64" evidence="5"/>
<keyword evidence="5" id="KW-0999">Mitochondrion inner membrane</keyword>
<feature type="binding site" evidence="5">
    <location>
        <position position="125"/>
    </location>
    <ligand>
        <name>S-adenosyl-L-methionine</name>
        <dbReference type="ChEBI" id="CHEBI:59789"/>
    </ligand>
</feature>
<evidence type="ECO:0000313" key="7">
    <source>
        <dbReference type="RefSeq" id="XP_026733542.1"/>
    </source>
</evidence>
<dbReference type="GeneID" id="113497927"/>
<dbReference type="SUPFAM" id="SSF53335">
    <property type="entry name" value="S-adenosyl-L-methionine-dependent methyltransferases"/>
    <property type="match status" value="1"/>
</dbReference>
<keyword evidence="4 5" id="KW-0949">S-adenosyl-L-methionine</keyword>
<dbReference type="InterPro" id="IPR029063">
    <property type="entry name" value="SAM-dependent_MTases_sf"/>
</dbReference>
<name>A0A7E5VZ26_TRINI</name>
<feature type="binding site" evidence="5">
    <location>
        <position position="174"/>
    </location>
    <ligand>
        <name>Mg(2+)</name>
        <dbReference type="ChEBI" id="CHEBI:18420"/>
    </ligand>
</feature>
<dbReference type="EC" id="2.1.1.-" evidence="5"/>
<dbReference type="Gene3D" id="3.40.50.150">
    <property type="entry name" value="Vaccinia Virus protein VP39"/>
    <property type="match status" value="1"/>
</dbReference>
<keyword evidence="1 5" id="KW-0489">Methyltransferase</keyword>
<dbReference type="UniPathway" id="UPA00232"/>
<reference evidence="7" key="1">
    <citation type="submission" date="2025-08" db="UniProtKB">
        <authorList>
            <consortium name="RefSeq"/>
        </authorList>
    </citation>
    <scope>IDENTIFICATION</scope>
</reference>
<evidence type="ECO:0000256" key="4">
    <source>
        <dbReference type="ARBA" id="ARBA00022691"/>
    </source>
</evidence>
<dbReference type="AlphaFoldDB" id="A0A7E5VZ26"/>
<dbReference type="GO" id="GO:0046872">
    <property type="term" value="F:metal ion binding"/>
    <property type="evidence" value="ECO:0007669"/>
    <property type="project" value="UniProtKB-KW"/>
</dbReference>
<evidence type="ECO:0000256" key="3">
    <source>
        <dbReference type="ARBA" id="ARBA00022688"/>
    </source>
</evidence>
<dbReference type="Pfam" id="PF13489">
    <property type="entry name" value="Methyltransf_23"/>
    <property type="match status" value="1"/>
</dbReference>
<evidence type="ECO:0000256" key="5">
    <source>
        <dbReference type="HAMAP-Rule" id="MF_03190"/>
    </source>
</evidence>
<evidence type="ECO:0000313" key="6">
    <source>
        <dbReference type="Proteomes" id="UP000322000"/>
    </source>
</evidence>
<comment type="pathway">
    <text evidence="5">Cofactor biosynthesis; ubiquinone biosynthesis.</text>
</comment>
<dbReference type="PANTHER" id="PTHR43464:SF19">
    <property type="entry name" value="UBIQUINONE BIOSYNTHESIS O-METHYLTRANSFERASE, MITOCHONDRIAL"/>
    <property type="match status" value="1"/>
</dbReference>
<comment type="subunit">
    <text evidence="5">Component of a multi-subunit COQ enzyme complex.</text>
</comment>
<feature type="binding site" evidence="5">
    <location>
        <position position="104"/>
    </location>
    <ligand>
        <name>S-adenosyl-L-methionine</name>
        <dbReference type="ChEBI" id="CHEBI:59789"/>
    </ligand>
</feature>
<dbReference type="OrthoDB" id="3265906at2759"/>
<comment type="similarity">
    <text evidence="5">Belongs to the class I-like SAM-binding methyltransferase superfamily. UbiG/COQ3 family.</text>
</comment>